<evidence type="ECO:0000313" key="2">
    <source>
        <dbReference type="Proteomes" id="UP000480246"/>
    </source>
</evidence>
<protein>
    <submittedName>
        <fullName evidence="1">Uncharacterized protein</fullName>
    </submittedName>
</protein>
<proteinExistence type="predicted"/>
<name>A0A7C8KYL8_9BACI</name>
<reference evidence="1 2" key="1">
    <citation type="submission" date="2019-10" db="EMBL/GenBank/DDBJ databases">
        <title>Gracilibacillus sp. nov. isolated from rice seeds.</title>
        <authorList>
            <person name="He S."/>
        </authorList>
    </citation>
    <scope>NUCLEOTIDE SEQUENCE [LARGE SCALE GENOMIC DNA]</scope>
    <source>
        <strain evidence="1 2">TD8</strain>
    </source>
</reference>
<dbReference type="OrthoDB" id="2388772at2"/>
<evidence type="ECO:0000313" key="1">
    <source>
        <dbReference type="EMBL" id="KAB8136825.1"/>
    </source>
</evidence>
<dbReference type="AlphaFoldDB" id="A0A7C8KYL8"/>
<dbReference type="RefSeq" id="WP_153402954.1">
    <property type="nucleotide sequence ID" value="NZ_ML762429.1"/>
</dbReference>
<comment type="caution">
    <text evidence="1">The sequence shown here is derived from an EMBL/GenBank/DDBJ whole genome shotgun (WGS) entry which is preliminary data.</text>
</comment>
<gene>
    <name evidence="1" type="ORF">F9U64_10015</name>
</gene>
<dbReference type="Proteomes" id="UP000480246">
    <property type="component" value="Unassembled WGS sequence"/>
</dbReference>
<sequence length="178" mass="20732">MNKYYINDVPFSLSNKKAISVMDEHGVEKGYITKSKLSNLEKGSVFSYTCTENQQSFILGIKKNGLKRFVLAEYELLFEQDSYYLSDNIGKNLLYFSVDGKWNDQDILFEENWSGDIELKVNKVHMATIKINDGIFKTVFEFSESLEESNIIFAATFLMYFMVKIYNEETAIIEELFF</sequence>
<organism evidence="1 2">
    <name type="scientific">Gracilibacillus oryzae</name>
    <dbReference type="NCBI Taxonomy" id="1672701"/>
    <lineage>
        <taxon>Bacteria</taxon>
        <taxon>Bacillati</taxon>
        <taxon>Bacillota</taxon>
        <taxon>Bacilli</taxon>
        <taxon>Bacillales</taxon>
        <taxon>Bacillaceae</taxon>
        <taxon>Gracilibacillus</taxon>
    </lineage>
</organism>
<accession>A0A7C8KYL8</accession>
<dbReference type="EMBL" id="WEID01000047">
    <property type="protein sequence ID" value="KAB8136825.1"/>
    <property type="molecule type" value="Genomic_DNA"/>
</dbReference>
<keyword evidence="2" id="KW-1185">Reference proteome</keyword>